<dbReference type="OrthoDB" id="1522859at2"/>
<dbReference type="Proteomes" id="UP000306402">
    <property type="component" value="Unassembled WGS sequence"/>
</dbReference>
<dbReference type="RefSeq" id="WP_138367801.1">
    <property type="nucleotide sequence ID" value="NZ_VCEJ01000005.1"/>
</dbReference>
<dbReference type="AlphaFoldDB" id="A0A5R9KTA8"/>
<evidence type="ECO:0000259" key="2">
    <source>
        <dbReference type="Pfam" id="PF05569"/>
    </source>
</evidence>
<feature type="domain" description="Peptidase M56" evidence="2">
    <location>
        <begin position="14"/>
        <end position="261"/>
    </location>
</feature>
<proteinExistence type="predicted"/>
<dbReference type="EMBL" id="VCEJ01000005">
    <property type="protein sequence ID" value="TLU99511.1"/>
    <property type="molecule type" value="Genomic_DNA"/>
</dbReference>
<name>A0A5R9KTA8_9BACT</name>
<sequence length="509" mass="58933">MTSYLIKSILCSGILIVVYHLFLEREKMLWFNRFYLLSALVFSLVVPLISFEIKPENVLKPVITAVPQIMEEMQKTGVINSMIATAESNSPPDTMQLLLFVFDGICLLLLIRFLVNVSSVLRLKSRCRNVKIASAKLILVPENIVTYTFLNNIFIPEKTFENAQVRDEILAHELAHARQMHSLDVIFIELIHVFLWVNPFLFWYKKAIRLNHEFLADEAVLKEYTNVKSYQLLLLDTVLQGRQMALTSSFNYSITKKRLAMMTKIKNLNRQYIKQGAIAVLAFVLTLTFSEKIYAQIEFKSKEVAATFPEISIVRFEAVADKPAKKPDQKGKSGPGISKAEIDEFYKTIERNTTYVKNKKGRTDPMVRMEPKMEDRMYELFSQMDTDQLQMAADSGIMVFQMPIPVKKAPTPEMFENWKKPEIFGIWINEKHVPNSELNKYKYSDIAEYSLSKLYGGALKGRIYKYQLDILTNEEFDRTYDRRANDRVIITRVGWVGENRPKSFAGRRI</sequence>
<evidence type="ECO:0000313" key="3">
    <source>
        <dbReference type="EMBL" id="TLU99511.1"/>
    </source>
</evidence>
<dbReference type="CDD" id="cd07341">
    <property type="entry name" value="M56_BlaR1_MecR1_like"/>
    <property type="match status" value="1"/>
</dbReference>
<reference evidence="3 4" key="1">
    <citation type="submission" date="2019-05" db="EMBL/GenBank/DDBJ databases">
        <authorList>
            <person name="Qu J.-H."/>
        </authorList>
    </citation>
    <scope>NUCLEOTIDE SEQUENCE [LARGE SCALE GENOMIC DNA]</scope>
    <source>
        <strain evidence="3 4">T17</strain>
    </source>
</reference>
<evidence type="ECO:0000313" key="4">
    <source>
        <dbReference type="Proteomes" id="UP000306402"/>
    </source>
</evidence>
<dbReference type="InterPro" id="IPR008756">
    <property type="entry name" value="Peptidase_M56"/>
</dbReference>
<protein>
    <submittedName>
        <fullName evidence="3">M56 family metallopeptidase</fullName>
    </submittedName>
</protein>
<keyword evidence="1" id="KW-0812">Transmembrane</keyword>
<dbReference type="PANTHER" id="PTHR34978">
    <property type="entry name" value="POSSIBLE SENSOR-TRANSDUCER PROTEIN BLAR"/>
    <property type="match status" value="1"/>
</dbReference>
<dbReference type="InterPro" id="IPR052173">
    <property type="entry name" value="Beta-lactam_resp_regulator"/>
</dbReference>
<comment type="caution">
    <text evidence="3">The sequence shown here is derived from an EMBL/GenBank/DDBJ whole genome shotgun (WGS) entry which is preliminary data.</text>
</comment>
<feature type="transmembrane region" description="Helical" evidence="1">
    <location>
        <begin position="34"/>
        <end position="51"/>
    </location>
</feature>
<feature type="transmembrane region" description="Helical" evidence="1">
    <location>
        <begin position="185"/>
        <end position="204"/>
    </location>
</feature>
<keyword evidence="4" id="KW-1185">Reference proteome</keyword>
<organism evidence="3 4">
    <name type="scientific">Dyadobacter luticola</name>
    <dbReference type="NCBI Taxonomy" id="1979387"/>
    <lineage>
        <taxon>Bacteria</taxon>
        <taxon>Pseudomonadati</taxon>
        <taxon>Bacteroidota</taxon>
        <taxon>Cytophagia</taxon>
        <taxon>Cytophagales</taxon>
        <taxon>Spirosomataceae</taxon>
        <taxon>Dyadobacter</taxon>
    </lineage>
</organism>
<accession>A0A5R9KTA8</accession>
<gene>
    <name evidence="3" type="ORF">FEN17_23425</name>
</gene>
<evidence type="ECO:0000256" key="1">
    <source>
        <dbReference type="SAM" id="Phobius"/>
    </source>
</evidence>
<keyword evidence="1" id="KW-1133">Transmembrane helix</keyword>
<keyword evidence="1" id="KW-0472">Membrane</keyword>
<dbReference type="PANTHER" id="PTHR34978:SF3">
    <property type="entry name" value="SLR0241 PROTEIN"/>
    <property type="match status" value="1"/>
</dbReference>
<dbReference type="Pfam" id="PF05569">
    <property type="entry name" value="Peptidase_M56"/>
    <property type="match status" value="1"/>
</dbReference>
<feature type="transmembrane region" description="Helical" evidence="1">
    <location>
        <begin position="97"/>
        <end position="115"/>
    </location>
</feature>
<feature type="transmembrane region" description="Helical" evidence="1">
    <location>
        <begin position="6"/>
        <end position="22"/>
    </location>
</feature>